<dbReference type="InterPro" id="IPR024747">
    <property type="entry name" value="Pyridox_Oxase-rel"/>
</dbReference>
<dbReference type="InterPro" id="IPR012349">
    <property type="entry name" value="Split_barrel_FMN-bd"/>
</dbReference>
<dbReference type="Proteomes" id="UP000063699">
    <property type="component" value="Chromosome"/>
</dbReference>
<dbReference type="STRING" id="860235.AOZ06_19400"/>
<dbReference type="EMBL" id="CP012752">
    <property type="protein sequence ID" value="ALG08792.1"/>
    <property type="molecule type" value="Genomic_DNA"/>
</dbReference>
<dbReference type="SUPFAM" id="SSF50475">
    <property type="entry name" value="FMN-binding split barrel"/>
    <property type="match status" value="1"/>
</dbReference>
<gene>
    <name evidence="1" type="ORF">AOZ06_19400</name>
</gene>
<dbReference type="Gene3D" id="2.30.110.10">
    <property type="entry name" value="Electron Transport, Fmn-binding Protein, Chain A"/>
    <property type="match status" value="1"/>
</dbReference>
<keyword evidence="2" id="KW-1185">Reference proteome</keyword>
<accession>A0A0N9HZB3</accession>
<dbReference type="Pfam" id="PF12900">
    <property type="entry name" value="Pyridox_ox_2"/>
    <property type="match status" value="1"/>
</dbReference>
<reference evidence="1 2" key="1">
    <citation type="submission" date="2015-07" db="EMBL/GenBank/DDBJ databases">
        <title>Genome sequencing of Kibdelosporangium phytohabitans.</title>
        <authorList>
            <person name="Qin S."/>
            <person name="Xing K."/>
        </authorList>
    </citation>
    <scope>NUCLEOTIDE SEQUENCE [LARGE SCALE GENOMIC DNA]</scope>
    <source>
        <strain evidence="1 2">KLBMP1111</strain>
    </source>
</reference>
<organism evidence="1 2">
    <name type="scientific">Kibdelosporangium phytohabitans</name>
    <dbReference type="NCBI Taxonomy" id="860235"/>
    <lineage>
        <taxon>Bacteria</taxon>
        <taxon>Bacillati</taxon>
        <taxon>Actinomycetota</taxon>
        <taxon>Actinomycetes</taxon>
        <taxon>Pseudonocardiales</taxon>
        <taxon>Pseudonocardiaceae</taxon>
        <taxon>Kibdelosporangium</taxon>
    </lineage>
</organism>
<evidence type="ECO:0000313" key="2">
    <source>
        <dbReference type="Proteomes" id="UP000063699"/>
    </source>
</evidence>
<dbReference type="AlphaFoldDB" id="A0A0N9HZB3"/>
<sequence>MTTGADLQRGRSLNERGWGVVDTAGLESLSAQECFRLLAKIPLGRVVYTDRALPAVLPVTFALHEKAVIIRTSAHSRLAVAATGKVVAFEADEYAESCVRSGWSVVAIGHAVKVTDPGELEVARQLGLRAWAPDAEDWYIRISVEIVSGRRLPS</sequence>
<dbReference type="KEGG" id="kphy:AOZ06_19400"/>
<name>A0A0N9HZB3_9PSEU</name>
<evidence type="ECO:0008006" key="3">
    <source>
        <dbReference type="Google" id="ProtNLM"/>
    </source>
</evidence>
<evidence type="ECO:0000313" key="1">
    <source>
        <dbReference type="EMBL" id="ALG08792.1"/>
    </source>
</evidence>
<protein>
    <recommendedName>
        <fullName evidence="3">Pyridoxamine 5'-phosphate oxidase</fullName>
    </recommendedName>
</protein>
<proteinExistence type="predicted"/>